<keyword evidence="2" id="KW-1185">Reference proteome</keyword>
<reference evidence="3" key="1">
    <citation type="submission" date="2022-11" db="UniProtKB">
        <authorList>
            <consortium name="WormBaseParasite"/>
        </authorList>
    </citation>
    <scope>IDENTIFICATION</scope>
</reference>
<feature type="domain" description="Transposase Tc5 C-terminal" evidence="1">
    <location>
        <begin position="383"/>
        <end position="444"/>
    </location>
</feature>
<dbReference type="Proteomes" id="UP000887540">
    <property type="component" value="Unplaced"/>
</dbReference>
<dbReference type="WBParaSite" id="ACRNAN_scaffold2253.g31512.t1">
    <property type="protein sequence ID" value="ACRNAN_scaffold2253.g31512.t1"/>
    <property type="gene ID" value="ACRNAN_scaffold2253.g31512"/>
</dbReference>
<protein>
    <submittedName>
        <fullName evidence="3">Transposase Tc5 C-terminal domain-containing protein</fullName>
    </submittedName>
</protein>
<dbReference type="InterPro" id="IPR035896">
    <property type="entry name" value="AN1-like_Znf"/>
</dbReference>
<accession>A0A914DAW6</accession>
<dbReference type="AlphaFoldDB" id="A0A914DAW6"/>
<evidence type="ECO:0000313" key="3">
    <source>
        <dbReference type="WBParaSite" id="ACRNAN_scaffold2253.g31512.t1"/>
    </source>
</evidence>
<organism evidence="2 3">
    <name type="scientific">Acrobeloides nanus</name>
    <dbReference type="NCBI Taxonomy" id="290746"/>
    <lineage>
        <taxon>Eukaryota</taxon>
        <taxon>Metazoa</taxon>
        <taxon>Ecdysozoa</taxon>
        <taxon>Nematoda</taxon>
        <taxon>Chromadorea</taxon>
        <taxon>Rhabditida</taxon>
        <taxon>Tylenchina</taxon>
        <taxon>Cephalobomorpha</taxon>
        <taxon>Cephaloboidea</taxon>
        <taxon>Cephalobidae</taxon>
        <taxon>Acrobeloides</taxon>
    </lineage>
</organism>
<dbReference type="Pfam" id="PF04236">
    <property type="entry name" value="Transp_Tc5_C"/>
    <property type="match status" value="1"/>
</dbReference>
<dbReference type="InterPro" id="IPR007350">
    <property type="entry name" value="Transposase_Tc5_C"/>
</dbReference>
<evidence type="ECO:0000313" key="2">
    <source>
        <dbReference type="Proteomes" id="UP000887540"/>
    </source>
</evidence>
<sequence>MNPRNIIMLLDSHFASANTFSEVTLEEIRMSEVIIHMVETSDAFSFVDLYFAMPEDDTDDPYSSDDEQKELIHLYRPKYNDQQNEDIIDRYFVKHQNFEKTVQKRYPLLKTPKEIHRIRDYVNAGGTHFQKWTMIREKLFEQFCEWKRQRQIVHDNDLKEAALLLAEQYDLPNFKLYNTDQSGIKLEMITGRTLTFEGEKKITAVAQRLNALQHSLTIQPVISCDGDIVEPTLVVFAEEKEPKKFQEELAEFDNLYCKSKPSGLCDIKIEREWFRDVMVPKSEPGSLLLLDSWSGFNQALEDDIVKEHLLIERIPKKCTSRVQALDKYWNRPNKNFYRRLCDKVRLKYHAHILAIRVNIARMISLVLYQWKAPRFKPLIRYAWNASGYIGERPQEFVTPAEFCLNFQPSTRCFMENCNKIGFIRCAHCENVICFAHSMIIQHRC</sequence>
<evidence type="ECO:0000259" key="1">
    <source>
        <dbReference type="Pfam" id="PF04236"/>
    </source>
</evidence>
<name>A0A914DAW6_9BILA</name>
<dbReference type="SUPFAM" id="SSF118310">
    <property type="entry name" value="AN1-like Zinc finger"/>
    <property type="match status" value="1"/>
</dbReference>
<proteinExistence type="predicted"/>